<proteinExistence type="predicted"/>
<name>A0AAF0TN26_SOLVR</name>
<dbReference type="EMBL" id="CP133615">
    <property type="protein sequence ID" value="WMV25524.1"/>
    <property type="molecule type" value="Genomic_DNA"/>
</dbReference>
<dbReference type="AlphaFoldDB" id="A0AAF0TN26"/>
<evidence type="ECO:0000313" key="2">
    <source>
        <dbReference type="Proteomes" id="UP001234989"/>
    </source>
</evidence>
<sequence>MISKGCIHHLVQVRDMDFVTPTFELVPIVNEFLKVFPDYLPGVSTERVFRHYLDMFVIVFIDDILIYSRSEDEHTDHLMIVCMFSRTNNSLQNFANDYDMSVLYHPDKANLVVDVFSCLSMGSVAHIKNGKKELVRDVHRLVRLGVRLVDSTKGGDMDHNGLEPSFV</sequence>
<gene>
    <name evidence="1" type="ORF">MTR67_018909</name>
</gene>
<evidence type="ECO:0008006" key="3">
    <source>
        <dbReference type="Google" id="ProtNLM"/>
    </source>
</evidence>
<organism evidence="1 2">
    <name type="scientific">Solanum verrucosum</name>
    <dbReference type="NCBI Taxonomy" id="315347"/>
    <lineage>
        <taxon>Eukaryota</taxon>
        <taxon>Viridiplantae</taxon>
        <taxon>Streptophyta</taxon>
        <taxon>Embryophyta</taxon>
        <taxon>Tracheophyta</taxon>
        <taxon>Spermatophyta</taxon>
        <taxon>Magnoliopsida</taxon>
        <taxon>eudicotyledons</taxon>
        <taxon>Gunneridae</taxon>
        <taxon>Pentapetalae</taxon>
        <taxon>asterids</taxon>
        <taxon>lamiids</taxon>
        <taxon>Solanales</taxon>
        <taxon>Solanaceae</taxon>
        <taxon>Solanoideae</taxon>
        <taxon>Solaneae</taxon>
        <taxon>Solanum</taxon>
    </lineage>
</organism>
<dbReference type="InterPro" id="IPR043502">
    <property type="entry name" value="DNA/RNA_pol_sf"/>
</dbReference>
<dbReference type="InterPro" id="IPR043128">
    <property type="entry name" value="Rev_trsase/Diguanyl_cyclase"/>
</dbReference>
<evidence type="ECO:0000313" key="1">
    <source>
        <dbReference type="EMBL" id="WMV25524.1"/>
    </source>
</evidence>
<dbReference type="Gene3D" id="3.30.70.270">
    <property type="match status" value="1"/>
</dbReference>
<accession>A0AAF0TN26</accession>
<protein>
    <recommendedName>
        <fullName evidence="3">Reverse transcriptase</fullName>
    </recommendedName>
</protein>
<dbReference type="Proteomes" id="UP001234989">
    <property type="component" value="Chromosome 4"/>
</dbReference>
<keyword evidence="2" id="KW-1185">Reference proteome</keyword>
<reference evidence="1" key="1">
    <citation type="submission" date="2023-08" db="EMBL/GenBank/DDBJ databases">
        <title>A de novo genome assembly of Solanum verrucosum Schlechtendal, a Mexican diploid species geographically isolated from the other diploid A-genome species in potato relatives.</title>
        <authorList>
            <person name="Hosaka K."/>
        </authorList>
    </citation>
    <scope>NUCLEOTIDE SEQUENCE</scope>
    <source>
        <tissue evidence="1">Young leaves</tissue>
    </source>
</reference>
<dbReference type="SUPFAM" id="SSF56672">
    <property type="entry name" value="DNA/RNA polymerases"/>
    <property type="match status" value="1"/>
</dbReference>